<keyword evidence="9" id="KW-0479">Metal-binding</keyword>
<keyword evidence="17" id="KW-0325">Glycoprotein</keyword>
<dbReference type="InterPro" id="IPR039866">
    <property type="entry name" value="CPQ"/>
</dbReference>
<organism evidence="22 23">
    <name type="scientific">Sphingomonas qomolangmaensis</name>
    <dbReference type="NCBI Taxonomy" id="2918765"/>
    <lineage>
        <taxon>Bacteria</taxon>
        <taxon>Pseudomonadati</taxon>
        <taxon>Pseudomonadota</taxon>
        <taxon>Alphaproteobacteria</taxon>
        <taxon>Sphingomonadales</taxon>
        <taxon>Sphingomonadaceae</taxon>
        <taxon>Sphingomonas</taxon>
    </lineage>
</organism>
<proteinExistence type="predicted"/>
<dbReference type="Gene3D" id="3.40.630.10">
    <property type="entry name" value="Zn peptidases"/>
    <property type="match status" value="1"/>
</dbReference>
<name>A0ABY5LCA9_9SPHN</name>
<evidence type="ECO:0000256" key="11">
    <source>
        <dbReference type="ARBA" id="ARBA00022801"/>
    </source>
</evidence>
<evidence type="ECO:0000256" key="14">
    <source>
        <dbReference type="ARBA" id="ARBA00023034"/>
    </source>
</evidence>
<feature type="domain" description="Peptidase M28" evidence="21">
    <location>
        <begin position="256"/>
        <end position="439"/>
    </location>
</feature>
<keyword evidence="8" id="KW-0645">Protease</keyword>
<evidence type="ECO:0000256" key="6">
    <source>
        <dbReference type="ARBA" id="ARBA00022525"/>
    </source>
</evidence>
<evidence type="ECO:0000256" key="4">
    <source>
        <dbReference type="ARBA" id="ARBA00004613"/>
    </source>
</evidence>
<evidence type="ECO:0000259" key="21">
    <source>
        <dbReference type="Pfam" id="PF04389"/>
    </source>
</evidence>
<dbReference type="Pfam" id="PF04389">
    <property type="entry name" value="Peptidase_M28"/>
    <property type="match status" value="1"/>
</dbReference>
<evidence type="ECO:0000256" key="10">
    <source>
        <dbReference type="ARBA" id="ARBA00022729"/>
    </source>
</evidence>
<evidence type="ECO:0000256" key="7">
    <source>
        <dbReference type="ARBA" id="ARBA00022645"/>
    </source>
</evidence>
<evidence type="ECO:0000256" key="8">
    <source>
        <dbReference type="ARBA" id="ARBA00022670"/>
    </source>
</evidence>
<keyword evidence="23" id="KW-1185">Reference proteome</keyword>
<evidence type="ECO:0000256" key="13">
    <source>
        <dbReference type="ARBA" id="ARBA00022833"/>
    </source>
</evidence>
<evidence type="ECO:0000313" key="23">
    <source>
        <dbReference type="Proteomes" id="UP001058533"/>
    </source>
</evidence>
<evidence type="ECO:0000256" key="12">
    <source>
        <dbReference type="ARBA" id="ARBA00022824"/>
    </source>
</evidence>
<dbReference type="Gene3D" id="3.50.30.30">
    <property type="match status" value="1"/>
</dbReference>
<keyword evidence="12" id="KW-0256">Endoplasmic reticulum</keyword>
<dbReference type="Proteomes" id="UP001058533">
    <property type="component" value="Chromosome"/>
</dbReference>
<evidence type="ECO:0000256" key="2">
    <source>
        <dbReference type="ARBA" id="ARBA00004371"/>
    </source>
</evidence>
<evidence type="ECO:0000256" key="17">
    <source>
        <dbReference type="ARBA" id="ARBA00023180"/>
    </source>
</evidence>
<evidence type="ECO:0000256" key="1">
    <source>
        <dbReference type="ARBA" id="ARBA00004240"/>
    </source>
</evidence>
<keyword evidence="14" id="KW-0333">Golgi apparatus</keyword>
<gene>
    <name evidence="22" type="ORF">NMP03_03810</name>
</gene>
<dbReference type="InterPro" id="IPR007484">
    <property type="entry name" value="Peptidase_M28"/>
</dbReference>
<evidence type="ECO:0000313" key="22">
    <source>
        <dbReference type="EMBL" id="UUL83369.1"/>
    </source>
</evidence>
<keyword evidence="6" id="KW-0964">Secreted</keyword>
<protein>
    <recommendedName>
        <fullName evidence="5">Carboxypeptidase Q</fullName>
    </recommendedName>
    <alternativeName>
        <fullName evidence="20">Plasma glutamate carboxypeptidase</fullName>
    </alternativeName>
</protein>
<keyword evidence="16" id="KW-0865">Zymogen</keyword>
<evidence type="ECO:0000256" key="5">
    <source>
        <dbReference type="ARBA" id="ARBA00014116"/>
    </source>
</evidence>
<keyword evidence="15" id="KW-0482">Metalloprotease</keyword>
<keyword evidence="18" id="KW-0458">Lysosome</keyword>
<evidence type="ECO:0000256" key="20">
    <source>
        <dbReference type="ARBA" id="ARBA00033328"/>
    </source>
</evidence>
<accession>A0ABY5LCA9</accession>
<dbReference type="PANTHER" id="PTHR12053">
    <property type="entry name" value="PROTEASE FAMILY M28 PLASMA GLUTAMATE CARBOXYPEPTIDASE-RELATED"/>
    <property type="match status" value="1"/>
</dbReference>
<keyword evidence="11" id="KW-0378">Hydrolase</keyword>
<comment type="subcellular location">
    <subcellularLocation>
        <location evidence="1">Endoplasmic reticulum</location>
    </subcellularLocation>
    <subcellularLocation>
        <location evidence="3">Golgi apparatus</location>
    </subcellularLocation>
    <subcellularLocation>
        <location evidence="2">Lysosome</location>
    </subcellularLocation>
    <subcellularLocation>
        <location evidence="4">Secreted</location>
    </subcellularLocation>
</comment>
<dbReference type="SUPFAM" id="SSF53187">
    <property type="entry name" value="Zn-dependent exopeptidases"/>
    <property type="match status" value="1"/>
</dbReference>
<evidence type="ECO:0000256" key="3">
    <source>
        <dbReference type="ARBA" id="ARBA00004555"/>
    </source>
</evidence>
<keyword evidence="7" id="KW-0121">Carboxypeptidase</keyword>
<dbReference type="PANTHER" id="PTHR12053:SF3">
    <property type="entry name" value="CARBOXYPEPTIDASE Q"/>
    <property type="match status" value="1"/>
</dbReference>
<keyword evidence="10" id="KW-0732">Signal</keyword>
<evidence type="ECO:0000256" key="19">
    <source>
        <dbReference type="ARBA" id="ARBA00025833"/>
    </source>
</evidence>
<evidence type="ECO:0000256" key="18">
    <source>
        <dbReference type="ARBA" id="ARBA00023228"/>
    </source>
</evidence>
<evidence type="ECO:0000256" key="9">
    <source>
        <dbReference type="ARBA" id="ARBA00022723"/>
    </source>
</evidence>
<dbReference type="EMBL" id="CP101740">
    <property type="protein sequence ID" value="UUL83369.1"/>
    <property type="molecule type" value="Genomic_DNA"/>
</dbReference>
<dbReference type="RefSeq" id="WP_256507210.1">
    <property type="nucleotide sequence ID" value="NZ_CP101740.1"/>
</dbReference>
<reference evidence="22" key="1">
    <citation type="submission" date="2022-07" db="EMBL/GenBank/DDBJ databases">
        <title>Sphingomonas sp. nov., a novel bacterium isolated from the north slope of the Mount Everest.</title>
        <authorList>
            <person name="Cui X."/>
            <person name="Liu Y."/>
        </authorList>
    </citation>
    <scope>NUCLEOTIDE SEQUENCE</scope>
    <source>
        <strain evidence="22">S5-59</strain>
    </source>
</reference>
<evidence type="ECO:0000256" key="16">
    <source>
        <dbReference type="ARBA" id="ARBA00023145"/>
    </source>
</evidence>
<sequence>MTEMHRWIAALALASPLIPATAQQVPDRVGQLRDAALDDQVAYAITEGLTTEIGPRLAGTEAEERARAWALRRLTAMGFSNVRNEPFPLKTWVRGEETAEILAPFPQPLRLTALGNSGATPARGIEGEVVYFASYDALLAAPDGSLKGKIAFVSHAMTRTQDGSQYGTYGVVRRAGPGVAAKKGAAAILIRSIGTDSHRNPHAGGTNFPEGVTAIPAAALSIPDAEQLERVIERGQPVRLKLTLTPRAIGTRQSGNVIAEVPGSDPAAGIVLVACHLDSWDLATGAFDDAAGCGIVTAAAKRIMDAGQPRRTIRILWAGAEEVGIFGGRAYFEKHKAERHVAAAESDFGADRVWRVDTSFAPAAKPVVDRLKAALLPLGIAAGSAPATGGADVSAVIAAGTPGIDLQQDGTRYFDLHHTPDDTLDKIDRVQMQQNVAAWTAMLAVVADAPEEIGMRNAAN</sequence>
<keyword evidence="13" id="KW-0862">Zinc</keyword>
<evidence type="ECO:0000256" key="15">
    <source>
        <dbReference type="ARBA" id="ARBA00023049"/>
    </source>
</evidence>
<comment type="subunit">
    <text evidence="19">Homodimer. The monomeric form is inactive while the homodimer is active.</text>
</comment>